<feature type="transmembrane region" description="Helical" evidence="5">
    <location>
        <begin position="6"/>
        <end position="24"/>
    </location>
</feature>
<accession>B8I5A8</accession>
<dbReference type="EMBL" id="CP001348">
    <property type="protein sequence ID" value="ACL74688.1"/>
    <property type="molecule type" value="Genomic_DNA"/>
</dbReference>
<dbReference type="GO" id="GO:0009403">
    <property type="term" value="P:toxin biosynthetic process"/>
    <property type="evidence" value="ECO:0007669"/>
    <property type="project" value="InterPro"/>
</dbReference>
<sequence>MNWADFTVLIIIAVFTFIGLKNGFLYSVFRLLSYILSVVFAVKFYPVLSGILQKTALFDSVKMSVVKGLMKQQENTISNPGETAAQSVVEGLKLPDFLKDSILEHIQNSNILDLTGIINAVGAEIASLVINILSLIIIYTLIRFGLIFAKVVIKTIARVPVFRQLDKTGGIVLGAVEGIFAVYIICAVLVLFSAFPKFSSSIEDIEKSLFAGRFYENNFIVSWISPDTFSQN</sequence>
<keyword evidence="2 5" id="KW-0812">Transmembrane</keyword>
<name>B8I5A8_RUMCH</name>
<protein>
    <recommendedName>
        <fullName evidence="8">Colicin V production protein</fullName>
    </recommendedName>
</protein>
<dbReference type="GO" id="GO:0016020">
    <property type="term" value="C:membrane"/>
    <property type="evidence" value="ECO:0007669"/>
    <property type="project" value="UniProtKB-SubCell"/>
</dbReference>
<evidence type="ECO:0000256" key="5">
    <source>
        <dbReference type="SAM" id="Phobius"/>
    </source>
</evidence>
<keyword evidence="3 5" id="KW-1133">Transmembrane helix</keyword>
<evidence type="ECO:0008006" key="8">
    <source>
        <dbReference type="Google" id="ProtNLM"/>
    </source>
</evidence>
<evidence type="ECO:0000256" key="1">
    <source>
        <dbReference type="ARBA" id="ARBA00004141"/>
    </source>
</evidence>
<evidence type="ECO:0000256" key="3">
    <source>
        <dbReference type="ARBA" id="ARBA00022989"/>
    </source>
</evidence>
<dbReference type="KEGG" id="cce:Ccel_0301"/>
<evidence type="ECO:0000256" key="2">
    <source>
        <dbReference type="ARBA" id="ARBA00022692"/>
    </source>
</evidence>
<dbReference type="RefSeq" id="WP_012634753.1">
    <property type="nucleotide sequence ID" value="NC_011898.1"/>
</dbReference>
<dbReference type="STRING" id="394503.Ccel_0301"/>
<dbReference type="HOGENOM" id="CLU_079301_1_0_9"/>
<feature type="transmembrane region" description="Helical" evidence="5">
    <location>
        <begin position="170"/>
        <end position="195"/>
    </location>
</feature>
<comment type="subcellular location">
    <subcellularLocation>
        <location evidence="1">Membrane</location>
        <topology evidence="1">Multi-pass membrane protein</topology>
    </subcellularLocation>
</comment>
<keyword evidence="4 5" id="KW-0472">Membrane</keyword>
<evidence type="ECO:0000313" key="7">
    <source>
        <dbReference type="Proteomes" id="UP000001349"/>
    </source>
</evidence>
<dbReference type="PANTHER" id="PTHR37306:SF1">
    <property type="entry name" value="COLICIN V PRODUCTION PROTEIN"/>
    <property type="match status" value="1"/>
</dbReference>
<dbReference type="PANTHER" id="PTHR37306">
    <property type="entry name" value="COLICIN V PRODUCTION PROTEIN"/>
    <property type="match status" value="1"/>
</dbReference>
<organism evidence="6 7">
    <name type="scientific">Ruminiclostridium cellulolyticum (strain ATCC 35319 / DSM 5812 / JCM 6584 / H10)</name>
    <name type="common">Clostridium cellulolyticum</name>
    <dbReference type="NCBI Taxonomy" id="394503"/>
    <lineage>
        <taxon>Bacteria</taxon>
        <taxon>Bacillati</taxon>
        <taxon>Bacillota</taxon>
        <taxon>Clostridia</taxon>
        <taxon>Eubacteriales</taxon>
        <taxon>Oscillospiraceae</taxon>
        <taxon>Ruminiclostridium</taxon>
    </lineage>
</organism>
<dbReference type="eggNOG" id="COG1286">
    <property type="taxonomic scope" value="Bacteria"/>
</dbReference>
<dbReference type="Pfam" id="PF02674">
    <property type="entry name" value="Colicin_V"/>
    <property type="match status" value="2"/>
</dbReference>
<feature type="transmembrane region" description="Helical" evidence="5">
    <location>
        <begin position="125"/>
        <end position="149"/>
    </location>
</feature>
<dbReference type="Proteomes" id="UP000001349">
    <property type="component" value="Chromosome"/>
</dbReference>
<evidence type="ECO:0000256" key="4">
    <source>
        <dbReference type="ARBA" id="ARBA00023136"/>
    </source>
</evidence>
<evidence type="ECO:0000313" key="6">
    <source>
        <dbReference type="EMBL" id="ACL74688.1"/>
    </source>
</evidence>
<dbReference type="AlphaFoldDB" id="B8I5A8"/>
<gene>
    <name evidence="6" type="ordered locus">Ccel_0301</name>
</gene>
<reference evidence="6 7" key="1">
    <citation type="submission" date="2009-01" db="EMBL/GenBank/DDBJ databases">
        <title>Complete sequence of Clostridium cellulolyticum H10.</title>
        <authorList>
            <consortium name="US DOE Joint Genome Institute"/>
            <person name="Lucas S."/>
            <person name="Copeland A."/>
            <person name="Lapidus A."/>
            <person name="Glavina del Rio T."/>
            <person name="Dalin E."/>
            <person name="Tice H."/>
            <person name="Bruce D."/>
            <person name="Goodwin L."/>
            <person name="Pitluck S."/>
            <person name="Chertkov O."/>
            <person name="Saunders E."/>
            <person name="Brettin T."/>
            <person name="Detter J.C."/>
            <person name="Han C."/>
            <person name="Larimer F."/>
            <person name="Land M."/>
            <person name="Hauser L."/>
            <person name="Kyrpides N."/>
            <person name="Ivanova N."/>
            <person name="Zhou J."/>
            <person name="Richardson P."/>
        </authorList>
    </citation>
    <scope>NUCLEOTIDE SEQUENCE [LARGE SCALE GENOMIC DNA]</scope>
    <source>
        <strain evidence="7">ATCC 35319 / DSM 5812 / JCM 6584 / H10</strain>
    </source>
</reference>
<dbReference type="InterPro" id="IPR003825">
    <property type="entry name" value="Colicin-V_CvpA"/>
</dbReference>
<dbReference type="OrthoDB" id="2086606at2"/>
<proteinExistence type="predicted"/>
<feature type="transmembrane region" description="Helical" evidence="5">
    <location>
        <begin position="31"/>
        <end position="52"/>
    </location>
</feature>
<keyword evidence="7" id="KW-1185">Reference proteome</keyword>